<organism evidence="2 3">
    <name type="scientific">Streptomyces cavernicola</name>
    <dbReference type="NCBI Taxonomy" id="3043613"/>
    <lineage>
        <taxon>Bacteria</taxon>
        <taxon>Bacillati</taxon>
        <taxon>Actinomycetota</taxon>
        <taxon>Actinomycetes</taxon>
        <taxon>Kitasatosporales</taxon>
        <taxon>Streptomycetaceae</taxon>
        <taxon>Streptomyces</taxon>
    </lineage>
</organism>
<dbReference type="Pfam" id="PF04075">
    <property type="entry name" value="F420H2_quin_red"/>
    <property type="match status" value="1"/>
</dbReference>
<evidence type="ECO:0000313" key="3">
    <source>
        <dbReference type="Proteomes" id="UP001223978"/>
    </source>
</evidence>
<dbReference type="EMBL" id="JASCIQ010000013">
    <property type="protein sequence ID" value="MDI3405009.1"/>
    <property type="molecule type" value="Genomic_DNA"/>
</dbReference>
<keyword evidence="3" id="KW-1185">Reference proteome</keyword>
<evidence type="ECO:0000256" key="1">
    <source>
        <dbReference type="SAM" id="MobiDB-lite"/>
    </source>
</evidence>
<dbReference type="InterPro" id="IPR012349">
    <property type="entry name" value="Split_barrel_FMN-bd"/>
</dbReference>
<gene>
    <name evidence="2" type="ORF">QIS96_14430</name>
</gene>
<feature type="region of interest" description="Disordered" evidence="1">
    <location>
        <begin position="1"/>
        <end position="27"/>
    </location>
</feature>
<proteinExistence type="predicted"/>
<sequence>MAPELPADHNPPADPSRAAGPNRPQLPRGVRRLLARLPIALYRAGLGPLFGGRLLLLHHVGRSTGLDRRVVLEVVAHDRERGSWTLASGFGPKAAWYQNLRRTPTATVQVGNRRHAVTAHFLTADEGGEILARYAPRHPRTARRLCAFMGFDVDGSADSYRAAGRRIPFVRLDSSPGGG</sequence>
<dbReference type="Proteomes" id="UP001223978">
    <property type="component" value="Unassembled WGS sequence"/>
</dbReference>
<name>A0ABT6SAK4_9ACTN</name>
<dbReference type="InterPro" id="IPR004378">
    <property type="entry name" value="F420H2_quin_Rdtase"/>
</dbReference>
<evidence type="ECO:0000313" key="2">
    <source>
        <dbReference type="EMBL" id="MDI3405009.1"/>
    </source>
</evidence>
<reference evidence="2 3" key="1">
    <citation type="submission" date="2023-05" db="EMBL/GenBank/DDBJ databases">
        <title>Draft genome sequence of Streptomyces sp. B-S-A6 isolated from a cave soil in Thailand.</title>
        <authorList>
            <person name="Chamroensaksri N."/>
            <person name="Muangham S."/>
        </authorList>
    </citation>
    <scope>NUCLEOTIDE SEQUENCE [LARGE SCALE GENOMIC DNA]</scope>
    <source>
        <strain evidence="2 3">B-S-A6</strain>
    </source>
</reference>
<protein>
    <submittedName>
        <fullName evidence="2">Nitroreductase family deazaflavin-dependent oxidoreductase</fullName>
    </submittedName>
</protein>
<dbReference type="NCBIfam" id="TIGR00026">
    <property type="entry name" value="hi_GC_TIGR00026"/>
    <property type="match status" value="1"/>
</dbReference>
<comment type="caution">
    <text evidence="2">The sequence shown here is derived from an EMBL/GenBank/DDBJ whole genome shotgun (WGS) entry which is preliminary data.</text>
</comment>
<accession>A0ABT6SAK4</accession>
<dbReference type="Gene3D" id="2.30.110.10">
    <property type="entry name" value="Electron Transport, Fmn-binding Protein, Chain A"/>
    <property type="match status" value="1"/>
</dbReference>
<dbReference type="RefSeq" id="WP_282542951.1">
    <property type="nucleotide sequence ID" value="NZ_JASCIQ010000013.1"/>
</dbReference>